<dbReference type="InterPro" id="IPR027417">
    <property type="entry name" value="P-loop_NTPase"/>
</dbReference>
<dbReference type="Proteomes" id="UP000001058">
    <property type="component" value="Unassembled WGS sequence"/>
</dbReference>
<dbReference type="EMBL" id="GL378362">
    <property type="protein sequence ID" value="EFJ44697.1"/>
    <property type="molecule type" value="Genomic_DNA"/>
</dbReference>
<name>D8U6D5_VOLCA</name>
<protein>
    <recommendedName>
        <fullName evidence="1">Helicase C-terminal domain-containing protein</fullName>
    </recommendedName>
</protein>
<dbReference type="PANTHER" id="PTHR14074">
    <property type="entry name" value="HELICASE WITH DEATH DOMAIN-RELATED"/>
    <property type="match status" value="1"/>
</dbReference>
<evidence type="ECO:0000313" key="3">
    <source>
        <dbReference type="Proteomes" id="UP000001058"/>
    </source>
</evidence>
<sequence length="542" mass="58707">MQCKVLDEAHHCKDEHPYAQVMAMYNANVPKDAPTPQPRVLAVTASPASERDMSALDRRMADMLSRLRARLHCISEGDPEVAEVLPNPAIEMRVAMRSVDRDIITMLQALIAAVENSASNSKYLVTRLDPLGQWLSKGREVADKYRCPNLDLICRFLDVLRKAIELVEDAGFEGALPFLGRKAVVLCQGEVEAHGGIGINDGGGRQVPLAHPASELRTAMFEAAAAAAAAAATSSFKGASTAAAGGSVMPQMLSSLEAAAAALPTVYDRRTAALRGPAATGSTATANSCRDVYLRVSKLLKDLLTGPCHQVLLKEDFLGSCFVSGELKVLRLGVVGLGGKGGGKEGERKGGTCCLRCWGESGLRVMAVWEEDTFPKFWALMEYLQRYRNKPNFHGIIFVRTRQEVLELIGHNNTTGKRAGLAPEQDRHGRGMSDTQQQQVLNLFKETGCKVLVATSAAEEGLDVPSCEFVVRYNAAATGIQLLQSRGRARQKVAEFCAILQEGTLDNNLHVKSYQEEANMHEWHRLYMEVTRGSAATGGADA</sequence>
<dbReference type="PANTHER" id="PTHR14074:SF16">
    <property type="entry name" value="ANTIVIRAL INNATE IMMUNE RESPONSE RECEPTOR RIG-I"/>
    <property type="match status" value="1"/>
</dbReference>
<dbReference type="SUPFAM" id="SSF52540">
    <property type="entry name" value="P-loop containing nucleoside triphosphate hydrolases"/>
    <property type="match status" value="1"/>
</dbReference>
<keyword evidence="3" id="KW-1185">Reference proteome</keyword>
<dbReference type="OrthoDB" id="1469196at2759"/>
<dbReference type="PROSITE" id="PS51194">
    <property type="entry name" value="HELICASE_CTER"/>
    <property type="match status" value="1"/>
</dbReference>
<dbReference type="STRING" id="3068.D8U6D5"/>
<dbReference type="InterPro" id="IPR001650">
    <property type="entry name" value="Helicase_C-like"/>
</dbReference>
<organism evidence="3">
    <name type="scientific">Volvox carteri f. nagariensis</name>
    <dbReference type="NCBI Taxonomy" id="3068"/>
    <lineage>
        <taxon>Eukaryota</taxon>
        <taxon>Viridiplantae</taxon>
        <taxon>Chlorophyta</taxon>
        <taxon>core chlorophytes</taxon>
        <taxon>Chlorophyceae</taxon>
        <taxon>CS clade</taxon>
        <taxon>Chlamydomonadales</taxon>
        <taxon>Volvocaceae</taxon>
        <taxon>Volvox</taxon>
    </lineage>
</organism>
<dbReference type="Gene3D" id="3.40.50.300">
    <property type="entry name" value="P-loop containing nucleotide triphosphate hydrolases"/>
    <property type="match status" value="2"/>
</dbReference>
<dbReference type="GeneID" id="9624044"/>
<evidence type="ECO:0000259" key="1">
    <source>
        <dbReference type="PROSITE" id="PS51194"/>
    </source>
</evidence>
<dbReference type="GO" id="GO:0005737">
    <property type="term" value="C:cytoplasm"/>
    <property type="evidence" value="ECO:0007669"/>
    <property type="project" value="TreeGrafter"/>
</dbReference>
<dbReference type="KEGG" id="vcn:VOLCADRAFT_121275"/>
<accession>D8U6D5</accession>
<dbReference type="InParanoid" id="D8U6D5"/>
<evidence type="ECO:0000313" key="2">
    <source>
        <dbReference type="EMBL" id="EFJ44697.1"/>
    </source>
</evidence>
<dbReference type="AlphaFoldDB" id="D8U6D5"/>
<dbReference type="SMART" id="SM00490">
    <property type="entry name" value="HELICc"/>
    <property type="match status" value="1"/>
</dbReference>
<dbReference type="Pfam" id="PF00271">
    <property type="entry name" value="Helicase_C"/>
    <property type="match status" value="1"/>
</dbReference>
<gene>
    <name evidence="2" type="ORF">VOLCADRAFT_121275</name>
</gene>
<feature type="domain" description="Helicase C-terminal" evidence="1">
    <location>
        <begin position="379"/>
        <end position="531"/>
    </location>
</feature>
<reference evidence="2 3" key="1">
    <citation type="journal article" date="2010" name="Science">
        <title>Genomic analysis of organismal complexity in the multicellular green alga Volvox carteri.</title>
        <authorList>
            <person name="Prochnik S.E."/>
            <person name="Umen J."/>
            <person name="Nedelcu A.M."/>
            <person name="Hallmann A."/>
            <person name="Miller S.M."/>
            <person name="Nishii I."/>
            <person name="Ferris P."/>
            <person name="Kuo A."/>
            <person name="Mitros T."/>
            <person name="Fritz-Laylin L.K."/>
            <person name="Hellsten U."/>
            <person name="Chapman J."/>
            <person name="Simakov O."/>
            <person name="Rensing S.A."/>
            <person name="Terry A."/>
            <person name="Pangilinan J."/>
            <person name="Kapitonov V."/>
            <person name="Jurka J."/>
            <person name="Salamov A."/>
            <person name="Shapiro H."/>
            <person name="Schmutz J."/>
            <person name="Grimwood J."/>
            <person name="Lindquist E."/>
            <person name="Lucas S."/>
            <person name="Grigoriev I.V."/>
            <person name="Schmitt R."/>
            <person name="Kirk D."/>
            <person name="Rokhsar D.S."/>
        </authorList>
    </citation>
    <scope>NUCLEOTIDE SEQUENCE [LARGE SCALE GENOMIC DNA]</scope>
    <source>
        <strain evidence="3">f. Nagariensis / Eve</strain>
    </source>
</reference>
<dbReference type="eggNOG" id="KOG0701">
    <property type="taxonomic scope" value="Eukaryota"/>
</dbReference>
<dbReference type="RefSeq" id="XP_002954273.1">
    <property type="nucleotide sequence ID" value="XM_002954227.1"/>
</dbReference>
<proteinExistence type="predicted"/>
<dbReference type="InterPro" id="IPR051363">
    <property type="entry name" value="RLR_Helicase"/>
</dbReference>